<dbReference type="Gene3D" id="3.30.565.10">
    <property type="entry name" value="Histidine kinase-like ATPase, C-terminal domain"/>
    <property type="match status" value="1"/>
</dbReference>
<evidence type="ECO:0000256" key="3">
    <source>
        <dbReference type="ARBA" id="ARBA00022553"/>
    </source>
</evidence>
<dbReference type="SMART" id="SM00388">
    <property type="entry name" value="HisKA"/>
    <property type="match status" value="1"/>
</dbReference>
<protein>
    <recommendedName>
        <fullName evidence="2">histidine kinase</fullName>
        <ecNumber evidence="2">2.7.13.3</ecNumber>
    </recommendedName>
</protein>
<dbReference type="InterPro" id="IPR003594">
    <property type="entry name" value="HATPase_dom"/>
</dbReference>
<dbReference type="Pfam" id="PF00512">
    <property type="entry name" value="HisKA"/>
    <property type="match status" value="1"/>
</dbReference>
<dbReference type="PROSITE" id="PS50109">
    <property type="entry name" value="HIS_KIN"/>
    <property type="match status" value="1"/>
</dbReference>
<dbReference type="SMART" id="SM00387">
    <property type="entry name" value="HATPase_c"/>
    <property type="match status" value="1"/>
</dbReference>
<accession>A0A0S6VU10</accession>
<evidence type="ECO:0000256" key="4">
    <source>
        <dbReference type="PROSITE-ProRule" id="PRU00169"/>
    </source>
</evidence>
<keyword evidence="3 4" id="KW-0597">Phosphoprotein</keyword>
<proteinExistence type="predicted"/>
<dbReference type="InterPro" id="IPR005467">
    <property type="entry name" value="His_kinase_dom"/>
</dbReference>
<reference evidence="7" key="1">
    <citation type="journal article" date="2015" name="PeerJ">
        <title>First genomic representation of candidate bacterial phylum KSB3 points to enhanced environmental sensing as a trigger of wastewater bulking.</title>
        <authorList>
            <person name="Sekiguchi Y."/>
            <person name="Ohashi A."/>
            <person name="Parks D.H."/>
            <person name="Yamauchi T."/>
            <person name="Tyson G.W."/>
            <person name="Hugenholtz P."/>
        </authorList>
    </citation>
    <scope>NUCLEOTIDE SEQUENCE [LARGE SCALE GENOMIC DNA]</scope>
</reference>
<dbReference type="HOGENOM" id="CLU_000445_114_15_0"/>
<dbReference type="GO" id="GO:0000155">
    <property type="term" value="F:phosphorelay sensor kinase activity"/>
    <property type="evidence" value="ECO:0007669"/>
    <property type="project" value="InterPro"/>
</dbReference>
<dbReference type="PRINTS" id="PR00344">
    <property type="entry name" value="BCTRLSENSOR"/>
</dbReference>
<dbReference type="Pfam" id="PF02518">
    <property type="entry name" value="HATPase_c"/>
    <property type="match status" value="1"/>
</dbReference>
<dbReference type="STRING" id="1499966.U14_02292"/>
<dbReference type="SMART" id="SM00448">
    <property type="entry name" value="REC"/>
    <property type="match status" value="2"/>
</dbReference>
<evidence type="ECO:0000256" key="2">
    <source>
        <dbReference type="ARBA" id="ARBA00012438"/>
    </source>
</evidence>
<dbReference type="PROSITE" id="PS50110">
    <property type="entry name" value="RESPONSE_REGULATORY"/>
    <property type="match status" value="2"/>
</dbReference>
<evidence type="ECO:0000259" key="5">
    <source>
        <dbReference type="PROSITE" id="PS50109"/>
    </source>
</evidence>
<dbReference type="Gene3D" id="1.10.287.130">
    <property type="match status" value="1"/>
</dbReference>
<dbReference type="InterPro" id="IPR036890">
    <property type="entry name" value="HATPase_C_sf"/>
</dbReference>
<dbReference type="SUPFAM" id="SSF47384">
    <property type="entry name" value="Homodimeric domain of signal transducing histidine kinase"/>
    <property type="match status" value="1"/>
</dbReference>
<feature type="domain" description="Histidine kinase" evidence="5">
    <location>
        <begin position="165"/>
        <end position="386"/>
    </location>
</feature>
<evidence type="ECO:0000259" key="6">
    <source>
        <dbReference type="PROSITE" id="PS50110"/>
    </source>
</evidence>
<keyword evidence="7" id="KW-0808">Transferase</keyword>
<dbReference type="EMBL" id="DF820456">
    <property type="protein sequence ID" value="GAK51050.1"/>
    <property type="molecule type" value="Genomic_DNA"/>
</dbReference>
<feature type="domain" description="Response regulatory" evidence="6">
    <location>
        <begin position="425"/>
        <end position="541"/>
    </location>
</feature>
<dbReference type="PANTHER" id="PTHR43547">
    <property type="entry name" value="TWO-COMPONENT HISTIDINE KINASE"/>
    <property type="match status" value="1"/>
</dbReference>
<dbReference type="InterPro" id="IPR001789">
    <property type="entry name" value="Sig_transdc_resp-reg_receiver"/>
</dbReference>
<dbReference type="SUPFAM" id="SSF52172">
    <property type="entry name" value="CheY-like"/>
    <property type="match status" value="2"/>
</dbReference>
<dbReference type="Proteomes" id="UP000030700">
    <property type="component" value="Unassembled WGS sequence"/>
</dbReference>
<sequence>MNMEVKEWHEAMILVVDDNPTNVDVLSSYLTRFGFQVFAARSGEKALESLQSLTPDLILLDVVMPGIDGFETCERIKNNETTREIPVIFMTALSDTLDKIRGFELGAVDYITKPFQREEVLARVKTHLTIQLLQKRLQLQNTELEASLTRERAMLEELRLSLSLSLPHELRTPLTVILGFASFLTNQGQMPESQQIFEYGTAIYRNGLRLHRLIENALLYANLKLLKYAPHEALFMQHEHLCNIKSILKNAAQERAKETHRSNDLNLLISDAFIKSSPANFEKIVTELLDNAFKFSRSGSPVAIRMSVSAAACAISISDQGRGMKPEQIAHIGAYMQFGRKQQEQQGSGLGLIIAYLLTELEGGTLQIDSQIDVGTTVTLTFATAPYSPSQHESEPTFWFAANAAQEMQRVAQEQRNASQASAVRVLALTPVWGNCALLEQCVTPLGGEVLQAFDTGDAVRKSLKYHPEFILVDVALFGNEGVEFIRQIQRASSPKTVNIFAITSQETHTLPQQQFIQHCDAVFSTPVDILMLHKTISYHLQNSTHIQ</sequence>
<dbReference type="PANTHER" id="PTHR43547:SF2">
    <property type="entry name" value="HYBRID SIGNAL TRANSDUCTION HISTIDINE KINASE C"/>
    <property type="match status" value="1"/>
</dbReference>
<dbReference type="AlphaFoldDB" id="A0A0S6VU10"/>
<evidence type="ECO:0000313" key="8">
    <source>
        <dbReference type="Proteomes" id="UP000030700"/>
    </source>
</evidence>
<dbReference type="Pfam" id="PF00072">
    <property type="entry name" value="Response_reg"/>
    <property type="match status" value="1"/>
</dbReference>
<dbReference type="EC" id="2.7.13.3" evidence="2"/>
<evidence type="ECO:0000256" key="1">
    <source>
        <dbReference type="ARBA" id="ARBA00000085"/>
    </source>
</evidence>
<comment type="catalytic activity">
    <reaction evidence="1">
        <text>ATP + protein L-histidine = ADP + protein N-phospho-L-histidine.</text>
        <dbReference type="EC" id="2.7.13.3"/>
    </reaction>
</comment>
<keyword evidence="7" id="KW-0418">Kinase</keyword>
<dbReference type="SUPFAM" id="SSF55874">
    <property type="entry name" value="ATPase domain of HSP90 chaperone/DNA topoisomerase II/histidine kinase"/>
    <property type="match status" value="1"/>
</dbReference>
<dbReference type="CDD" id="cd19920">
    <property type="entry name" value="REC_PA4781-like"/>
    <property type="match status" value="1"/>
</dbReference>
<dbReference type="CDD" id="cd00082">
    <property type="entry name" value="HisKA"/>
    <property type="match status" value="1"/>
</dbReference>
<evidence type="ECO:0000313" key="7">
    <source>
        <dbReference type="EMBL" id="GAK51050.1"/>
    </source>
</evidence>
<keyword evidence="8" id="KW-1185">Reference proteome</keyword>
<dbReference type="InterPro" id="IPR003661">
    <property type="entry name" value="HisK_dim/P_dom"/>
</dbReference>
<dbReference type="InterPro" id="IPR004358">
    <property type="entry name" value="Sig_transdc_His_kin-like_C"/>
</dbReference>
<dbReference type="InterPro" id="IPR011006">
    <property type="entry name" value="CheY-like_superfamily"/>
</dbReference>
<dbReference type="Gene3D" id="3.40.50.2300">
    <property type="match status" value="2"/>
</dbReference>
<name>A0A0S6VU10_9BACT</name>
<gene>
    <name evidence="7" type="ORF">U14_02292</name>
</gene>
<feature type="modified residue" description="4-aspartylphosphate" evidence="4">
    <location>
        <position position="474"/>
    </location>
</feature>
<feature type="domain" description="Response regulatory" evidence="6">
    <location>
        <begin position="12"/>
        <end position="128"/>
    </location>
</feature>
<organism evidence="7">
    <name type="scientific">Candidatus Moduliflexus flocculans</name>
    <dbReference type="NCBI Taxonomy" id="1499966"/>
    <lineage>
        <taxon>Bacteria</taxon>
        <taxon>Candidatus Moduliflexota</taxon>
        <taxon>Candidatus Moduliflexia</taxon>
        <taxon>Candidatus Moduliflexales</taxon>
        <taxon>Candidatus Moduliflexaceae</taxon>
    </lineage>
</organism>
<feature type="modified residue" description="4-aspartylphosphate" evidence="4">
    <location>
        <position position="61"/>
    </location>
</feature>
<dbReference type="InterPro" id="IPR036097">
    <property type="entry name" value="HisK_dim/P_sf"/>
</dbReference>